<organism evidence="5 6">
    <name type="scientific">Candidatus Treponema excrementipullorum</name>
    <dbReference type="NCBI Taxonomy" id="2838768"/>
    <lineage>
        <taxon>Bacteria</taxon>
        <taxon>Pseudomonadati</taxon>
        <taxon>Spirochaetota</taxon>
        <taxon>Spirochaetia</taxon>
        <taxon>Spirochaetales</taxon>
        <taxon>Treponemataceae</taxon>
        <taxon>Treponema</taxon>
    </lineage>
</organism>
<dbReference type="InterPro" id="IPR017900">
    <property type="entry name" value="4Fe4S_Fe_S_CS"/>
</dbReference>
<keyword evidence="1" id="KW-0479">Metal-binding</keyword>
<dbReference type="AlphaFoldDB" id="A0A9E2L267"/>
<dbReference type="PROSITE" id="PS00198">
    <property type="entry name" value="4FE4S_FER_1"/>
    <property type="match status" value="2"/>
</dbReference>
<protein>
    <submittedName>
        <fullName evidence="5">EFR1 family ferrodoxin</fullName>
    </submittedName>
</protein>
<accession>A0A9E2L267</accession>
<sequence>MIFYFSGTGNSKWVAESLAGLLHEKTADISVLNFESAGNKEYKNYIEEIAQGIKNDEYTGFVFPVYAWGAPEIVTDFAKKLKKYSGNGKNLGNAADNPEGKTFTFALATCGEEAGYALKNFSKIIPLKSSYSLVMPNNYVVDSDLEDEGTVLSVLRNAKEEVKRMAEELIAKKEVCRVNEGSAAGLKSGLVNFGFNKFARSTKSFYTTDVCTGCGLCAKNCPARTITMENNRPVWGSQCYQCLKCINRCPAAAIQYGKATETRGRYTIEKYLGRI</sequence>
<dbReference type="InterPro" id="IPR047964">
    <property type="entry name" value="EFR1-like"/>
</dbReference>
<dbReference type="Gene3D" id="3.40.50.360">
    <property type="match status" value="1"/>
</dbReference>
<dbReference type="GO" id="GO:0046872">
    <property type="term" value="F:metal ion binding"/>
    <property type="evidence" value="ECO:0007669"/>
    <property type="project" value="UniProtKB-KW"/>
</dbReference>
<evidence type="ECO:0000256" key="1">
    <source>
        <dbReference type="ARBA" id="ARBA00022723"/>
    </source>
</evidence>
<dbReference type="PANTHER" id="PTHR43122">
    <property type="entry name" value="FERREDOXIN SUBUNIT OF PYRUVATE:FLAVODOXIN OXIDOREDUCTASE-RELATED"/>
    <property type="match status" value="1"/>
</dbReference>
<name>A0A9E2L267_9SPIR</name>
<dbReference type="NCBIfam" id="NF038196">
    <property type="entry name" value="ferrodoxin_EFR1"/>
    <property type="match status" value="1"/>
</dbReference>
<evidence type="ECO:0000256" key="3">
    <source>
        <dbReference type="ARBA" id="ARBA00023014"/>
    </source>
</evidence>
<reference evidence="5" key="1">
    <citation type="journal article" date="2021" name="PeerJ">
        <title>Extensive microbial diversity within the chicken gut microbiome revealed by metagenomics and culture.</title>
        <authorList>
            <person name="Gilroy R."/>
            <person name="Ravi A."/>
            <person name="Getino M."/>
            <person name="Pursley I."/>
            <person name="Horton D.L."/>
            <person name="Alikhan N.F."/>
            <person name="Baker D."/>
            <person name="Gharbi K."/>
            <person name="Hall N."/>
            <person name="Watson M."/>
            <person name="Adriaenssens E.M."/>
            <person name="Foster-Nyarko E."/>
            <person name="Jarju S."/>
            <person name="Secka A."/>
            <person name="Antonio M."/>
            <person name="Oren A."/>
            <person name="Chaudhuri R.R."/>
            <person name="La Ragione R."/>
            <person name="Hildebrand F."/>
            <person name="Pallen M.J."/>
        </authorList>
    </citation>
    <scope>NUCLEOTIDE SEQUENCE</scope>
    <source>
        <strain evidence="5">Gambia15-2214</strain>
    </source>
</reference>
<dbReference type="Proteomes" id="UP000823914">
    <property type="component" value="Unassembled WGS sequence"/>
</dbReference>
<dbReference type="Gene3D" id="3.30.70.20">
    <property type="match status" value="1"/>
</dbReference>
<proteinExistence type="predicted"/>
<evidence type="ECO:0000313" key="6">
    <source>
        <dbReference type="Proteomes" id="UP000823914"/>
    </source>
</evidence>
<evidence type="ECO:0000256" key="2">
    <source>
        <dbReference type="ARBA" id="ARBA00023004"/>
    </source>
</evidence>
<evidence type="ECO:0000313" key="5">
    <source>
        <dbReference type="EMBL" id="MBU3849326.1"/>
    </source>
</evidence>
<feature type="domain" description="4Fe-4S ferredoxin-type" evidence="4">
    <location>
        <begin position="202"/>
        <end position="231"/>
    </location>
</feature>
<dbReference type="SUPFAM" id="SSF54862">
    <property type="entry name" value="4Fe-4S ferredoxins"/>
    <property type="match status" value="1"/>
</dbReference>
<keyword evidence="3" id="KW-0411">Iron-sulfur</keyword>
<dbReference type="Pfam" id="PF13187">
    <property type="entry name" value="Fer4_9"/>
    <property type="match status" value="1"/>
</dbReference>
<reference evidence="5" key="2">
    <citation type="submission" date="2021-04" db="EMBL/GenBank/DDBJ databases">
        <authorList>
            <person name="Gilroy R."/>
        </authorList>
    </citation>
    <scope>NUCLEOTIDE SEQUENCE</scope>
    <source>
        <strain evidence="5">Gambia15-2214</strain>
    </source>
</reference>
<dbReference type="SUPFAM" id="SSF52218">
    <property type="entry name" value="Flavoproteins"/>
    <property type="match status" value="1"/>
</dbReference>
<dbReference type="GO" id="GO:0051536">
    <property type="term" value="F:iron-sulfur cluster binding"/>
    <property type="evidence" value="ECO:0007669"/>
    <property type="project" value="UniProtKB-KW"/>
</dbReference>
<gene>
    <name evidence="5" type="ORF">IAA16_02035</name>
</gene>
<evidence type="ECO:0000259" key="4">
    <source>
        <dbReference type="PROSITE" id="PS51379"/>
    </source>
</evidence>
<dbReference type="InterPro" id="IPR017896">
    <property type="entry name" value="4Fe4S_Fe-S-bd"/>
</dbReference>
<dbReference type="PANTHER" id="PTHR43122:SF1">
    <property type="entry name" value="IRON-SULFUR-BINDING PROTEIN"/>
    <property type="match status" value="1"/>
</dbReference>
<dbReference type="PROSITE" id="PS51379">
    <property type="entry name" value="4FE4S_FER_2"/>
    <property type="match status" value="1"/>
</dbReference>
<dbReference type="InterPro" id="IPR029039">
    <property type="entry name" value="Flavoprotein-like_sf"/>
</dbReference>
<keyword evidence="2" id="KW-0408">Iron</keyword>
<comment type="caution">
    <text evidence="5">The sequence shown here is derived from an EMBL/GenBank/DDBJ whole genome shotgun (WGS) entry which is preliminary data.</text>
</comment>
<dbReference type="EMBL" id="JAHLFV010000045">
    <property type="protein sequence ID" value="MBU3849326.1"/>
    <property type="molecule type" value="Genomic_DNA"/>
</dbReference>